<dbReference type="SUPFAM" id="SSF89796">
    <property type="entry name" value="CoA-transferase family III (CaiB/BaiF)"/>
    <property type="match status" value="1"/>
</dbReference>
<dbReference type="EMBL" id="CAFBMH010000085">
    <property type="protein sequence ID" value="CAB4919869.1"/>
    <property type="molecule type" value="Genomic_DNA"/>
</dbReference>
<dbReference type="EMBL" id="CAEZYR010000013">
    <property type="protein sequence ID" value="CAB4732077.1"/>
    <property type="molecule type" value="Genomic_DNA"/>
</dbReference>
<dbReference type="EMBL" id="CAFABA010000163">
    <property type="protein sequence ID" value="CAB4836295.1"/>
    <property type="molecule type" value="Genomic_DNA"/>
</dbReference>
<dbReference type="InterPro" id="IPR023606">
    <property type="entry name" value="CoA-Trfase_III_dom_1_sf"/>
</dbReference>
<gene>
    <name evidence="2" type="ORF">UFOPK2754_00545</name>
    <name evidence="3" type="ORF">UFOPK3139_02781</name>
    <name evidence="4" type="ORF">UFOPK3543_02018</name>
    <name evidence="5" type="ORF">UFOPK3967_02174</name>
</gene>
<dbReference type="GO" id="GO:0003824">
    <property type="term" value="F:catalytic activity"/>
    <property type="evidence" value="ECO:0007669"/>
    <property type="project" value="InterPro"/>
</dbReference>
<evidence type="ECO:0000313" key="5">
    <source>
        <dbReference type="EMBL" id="CAB5009893.1"/>
    </source>
</evidence>
<dbReference type="PANTHER" id="PTHR48228:SF5">
    <property type="entry name" value="ALPHA-METHYLACYL-COA RACEMASE"/>
    <property type="match status" value="1"/>
</dbReference>
<reference evidence="2" key="1">
    <citation type="submission" date="2020-05" db="EMBL/GenBank/DDBJ databases">
        <authorList>
            <person name="Chiriac C."/>
            <person name="Salcher M."/>
            <person name="Ghai R."/>
            <person name="Kavagutti S V."/>
        </authorList>
    </citation>
    <scope>NUCLEOTIDE SEQUENCE</scope>
</reference>
<evidence type="ECO:0000256" key="1">
    <source>
        <dbReference type="SAM" id="MobiDB-lite"/>
    </source>
</evidence>
<feature type="region of interest" description="Disordered" evidence="1">
    <location>
        <begin position="333"/>
        <end position="358"/>
    </location>
</feature>
<dbReference type="PANTHER" id="PTHR48228">
    <property type="entry name" value="SUCCINYL-COA--D-CITRAMALATE COA-TRANSFERASE"/>
    <property type="match status" value="1"/>
</dbReference>
<proteinExistence type="predicted"/>
<evidence type="ECO:0000313" key="4">
    <source>
        <dbReference type="EMBL" id="CAB4919869.1"/>
    </source>
</evidence>
<evidence type="ECO:0000313" key="3">
    <source>
        <dbReference type="EMBL" id="CAB4836295.1"/>
    </source>
</evidence>
<dbReference type="EMBL" id="CAFBOS010000155">
    <property type="protein sequence ID" value="CAB5009893.1"/>
    <property type="molecule type" value="Genomic_DNA"/>
</dbReference>
<dbReference type="Gene3D" id="3.30.1540.10">
    <property type="entry name" value="formyl-coa transferase, domain 3"/>
    <property type="match status" value="1"/>
</dbReference>
<evidence type="ECO:0000313" key="2">
    <source>
        <dbReference type="EMBL" id="CAB4732077.1"/>
    </source>
</evidence>
<dbReference type="InterPro" id="IPR050509">
    <property type="entry name" value="CoA-transferase_III"/>
</dbReference>
<dbReference type="Gene3D" id="3.40.50.10540">
    <property type="entry name" value="Crotonobetainyl-coa:carnitine coa-transferase, domain 1"/>
    <property type="match status" value="1"/>
</dbReference>
<dbReference type="AlphaFoldDB" id="A0A6J6SC03"/>
<dbReference type="InterPro" id="IPR044855">
    <property type="entry name" value="CoA-Trfase_III_dom3_sf"/>
</dbReference>
<sequence>MNGPLHGIRIIELAGLGALPYGSLRLADMGADIIRVERLADVPNDPAPRPRSSWDRGRRSIAVDLKHPDGIATVLRLVDQADAFLESFRPGVVERLGLGPDVLLARNRRLVYGRLTGWGQQGPLAPTAGHSLNYESITGVIRAIGPRGGPPVPLLQIIGDFAGGGLSLAYGVVCALFEAQRTGLGQVIDAAMVDGTTALLAPFFGMAASGMHTEEMGSNLFDGGAPFYAVYETADAKYVSVAPIEPHFYALLLDKIGLDPSGLPAQYDRERWPELREILADVFRTKSRDEWCAILEGTDACFAPVLTFAEAREYPHNVERDSFVDGKPEVAVAPRLSRTPGDPRRPSPAYPGADTSSVLGELGFDADAIDELRSSGAIR</sequence>
<dbReference type="Pfam" id="PF02515">
    <property type="entry name" value="CoA_transf_3"/>
    <property type="match status" value="1"/>
</dbReference>
<name>A0A6J6SC03_9ZZZZ</name>
<organism evidence="2">
    <name type="scientific">freshwater metagenome</name>
    <dbReference type="NCBI Taxonomy" id="449393"/>
    <lineage>
        <taxon>unclassified sequences</taxon>
        <taxon>metagenomes</taxon>
        <taxon>ecological metagenomes</taxon>
    </lineage>
</organism>
<protein>
    <submittedName>
        <fullName evidence="2">Unannotated protein</fullName>
    </submittedName>
</protein>
<dbReference type="InterPro" id="IPR003673">
    <property type="entry name" value="CoA-Trfase_fam_III"/>
</dbReference>
<accession>A0A6J6SC03</accession>